<reference evidence="2 3" key="1">
    <citation type="submission" date="2024-07" db="EMBL/GenBank/DDBJ databases">
        <title>Chromosome-level genome assembly of the water stick insect Ranatra chinensis (Heteroptera: Nepidae).</title>
        <authorList>
            <person name="Liu X."/>
        </authorList>
    </citation>
    <scope>NUCLEOTIDE SEQUENCE [LARGE SCALE GENOMIC DNA]</scope>
    <source>
        <strain evidence="2">Cailab_2021Rc</strain>
        <tissue evidence="2">Muscle</tissue>
    </source>
</reference>
<proteinExistence type="predicted"/>
<keyword evidence="1" id="KW-1133">Transmembrane helix</keyword>
<dbReference type="AlphaFoldDB" id="A0ABD0XXI8"/>
<dbReference type="Proteomes" id="UP001558652">
    <property type="component" value="Unassembled WGS sequence"/>
</dbReference>
<feature type="transmembrane region" description="Helical" evidence="1">
    <location>
        <begin position="6"/>
        <end position="27"/>
    </location>
</feature>
<feature type="transmembrane region" description="Helical" evidence="1">
    <location>
        <begin position="39"/>
        <end position="62"/>
    </location>
</feature>
<evidence type="ECO:0000313" key="3">
    <source>
        <dbReference type="Proteomes" id="UP001558652"/>
    </source>
</evidence>
<gene>
    <name evidence="2" type="ORF">AAG570_005471</name>
</gene>
<keyword evidence="1" id="KW-0812">Transmembrane</keyword>
<comment type="caution">
    <text evidence="2">The sequence shown here is derived from an EMBL/GenBank/DDBJ whole genome shotgun (WGS) entry which is preliminary data.</text>
</comment>
<dbReference type="EMBL" id="JBFDAA010000018">
    <property type="protein sequence ID" value="KAL1115976.1"/>
    <property type="molecule type" value="Genomic_DNA"/>
</dbReference>
<name>A0ABD0XXI8_9HEMI</name>
<keyword evidence="3" id="KW-1185">Reference proteome</keyword>
<evidence type="ECO:0000313" key="2">
    <source>
        <dbReference type="EMBL" id="KAL1115976.1"/>
    </source>
</evidence>
<evidence type="ECO:0000256" key="1">
    <source>
        <dbReference type="SAM" id="Phobius"/>
    </source>
</evidence>
<protein>
    <submittedName>
        <fullName evidence="2">Uncharacterized protein</fullName>
    </submittedName>
</protein>
<organism evidence="2 3">
    <name type="scientific">Ranatra chinensis</name>
    <dbReference type="NCBI Taxonomy" id="642074"/>
    <lineage>
        <taxon>Eukaryota</taxon>
        <taxon>Metazoa</taxon>
        <taxon>Ecdysozoa</taxon>
        <taxon>Arthropoda</taxon>
        <taxon>Hexapoda</taxon>
        <taxon>Insecta</taxon>
        <taxon>Pterygota</taxon>
        <taxon>Neoptera</taxon>
        <taxon>Paraneoptera</taxon>
        <taxon>Hemiptera</taxon>
        <taxon>Heteroptera</taxon>
        <taxon>Panheteroptera</taxon>
        <taxon>Nepomorpha</taxon>
        <taxon>Nepidae</taxon>
        <taxon>Ranatrinae</taxon>
        <taxon>Ranatra</taxon>
    </lineage>
</organism>
<sequence length="270" mass="29360">MDRGRWGGYPIRTGGCCALGVGVWTIAARHQYLVLLTNITYPLTTYVLTGAGALSLVVALVGCCSVHRENRCCVLMLEHPIIKSAESSGVDRVVSNGGSNVSIPVLEASSGNVCILRSPMRCLLGGVGLTADTATWVLCLMPFRLVTIVSSGQSRGVRVGVGRRGRYPPHYRAWTMEGFVPKGSFQGKLNTRGKTIGVPPSNAHRTGPCFNGATRAKREPRYYVHRRPLSPEQIVYRAVCLRLDESRAATITRHPGVRAHHNSNYARPSH</sequence>
<keyword evidence="1" id="KW-0472">Membrane</keyword>
<accession>A0ABD0XXI8</accession>